<feature type="transmembrane region" description="Helical" evidence="1">
    <location>
        <begin position="12"/>
        <end position="35"/>
    </location>
</feature>
<name>K1SKV6_9ZZZZ</name>
<proteinExistence type="predicted"/>
<sequence>HIGIHPIFTLIAMYTGFKVSGVIGLFIGPIALIILKNIFSNLLDKGVVKSIFSRDYS</sequence>
<evidence type="ECO:0000256" key="1">
    <source>
        <dbReference type="SAM" id="Phobius"/>
    </source>
</evidence>
<comment type="caution">
    <text evidence="2">The sequence shown here is derived from an EMBL/GenBank/DDBJ whole genome shotgun (WGS) entry which is preliminary data.</text>
</comment>
<keyword evidence="1" id="KW-0472">Membrane</keyword>
<keyword evidence="1" id="KW-1133">Transmembrane helix</keyword>
<keyword evidence="1" id="KW-0812">Transmembrane</keyword>
<evidence type="ECO:0000313" key="2">
    <source>
        <dbReference type="EMBL" id="EKC61247.1"/>
    </source>
</evidence>
<reference evidence="2" key="1">
    <citation type="journal article" date="2013" name="Environ. Microbiol.">
        <title>Microbiota from the distal guts of lean and obese adolescents exhibit partial functional redundancy besides clear differences in community structure.</title>
        <authorList>
            <person name="Ferrer M."/>
            <person name="Ruiz A."/>
            <person name="Lanza F."/>
            <person name="Haange S.B."/>
            <person name="Oberbach A."/>
            <person name="Till H."/>
            <person name="Bargiela R."/>
            <person name="Campoy C."/>
            <person name="Segura M.T."/>
            <person name="Richter M."/>
            <person name="von Bergen M."/>
            <person name="Seifert J."/>
            <person name="Suarez A."/>
        </authorList>
    </citation>
    <scope>NUCLEOTIDE SEQUENCE</scope>
</reference>
<dbReference type="EMBL" id="AJWZ01005917">
    <property type="protein sequence ID" value="EKC61247.1"/>
    <property type="molecule type" value="Genomic_DNA"/>
</dbReference>
<organism evidence="2">
    <name type="scientific">human gut metagenome</name>
    <dbReference type="NCBI Taxonomy" id="408170"/>
    <lineage>
        <taxon>unclassified sequences</taxon>
        <taxon>metagenomes</taxon>
        <taxon>organismal metagenomes</taxon>
    </lineage>
</organism>
<evidence type="ECO:0008006" key="3">
    <source>
        <dbReference type="Google" id="ProtNLM"/>
    </source>
</evidence>
<protein>
    <recommendedName>
        <fullName evidence="3">AI-2E family transporter</fullName>
    </recommendedName>
</protein>
<accession>K1SKV6</accession>
<gene>
    <name evidence="2" type="ORF">OBE_08576</name>
</gene>
<dbReference type="AlphaFoldDB" id="K1SKV6"/>
<feature type="non-terminal residue" evidence="2">
    <location>
        <position position="1"/>
    </location>
</feature>